<comment type="caution">
    <text evidence="2">The sequence shown here is derived from an EMBL/GenBank/DDBJ whole genome shotgun (WGS) entry which is preliminary data.</text>
</comment>
<evidence type="ECO:0000313" key="2">
    <source>
        <dbReference type="EMBL" id="PAP76451.1"/>
    </source>
</evidence>
<organism evidence="2 3">
    <name type="scientific">Rubrivirga marina</name>
    <dbReference type="NCBI Taxonomy" id="1196024"/>
    <lineage>
        <taxon>Bacteria</taxon>
        <taxon>Pseudomonadati</taxon>
        <taxon>Rhodothermota</taxon>
        <taxon>Rhodothermia</taxon>
        <taxon>Rhodothermales</taxon>
        <taxon>Rubricoccaceae</taxon>
        <taxon>Rubrivirga</taxon>
    </lineage>
</organism>
<dbReference type="InterPro" id="IPR026444">
    <property type="entry name" value="Secre_tail"/>
</dbReference>
<dbReference type="EMBL" id="MQWD01000001">
    <property type="protein sequence ID" value="PAP76451.1"/>
    <property type="molecule type" value="Genomic_DNA"/>
</dbReference>
<reference evidence="2 3" key="1">
    <citation type="submission" date="2016-11" db="EMBL/GenBank/DDBJ databases">
        <title>Study of marine rhodopsin-containing bacteria.</title>
        <authorList>
            <person name="Yoshizawa S."/>
            <person name="Kumagai Y."/>
            <person name="Kogure K."/>
        </authorList>
    </citation>
    <scope>NUCLEOTIDE SEQUENCE [LARGE SCALE GENOMIC DNA]</scope>
    <source>
        <strain evidence="2 3">SAORIC-28</strain>
    </source>
</reference>
<name>A0A271IYW6_9BACT</name>
<dbReference type="RefSeq" id="WP_095510108.1">
    <property type="nucleotide sequence ID" value="NZ_MQWD01000001.1"/>
</dbReference>
<dbReference type="OrthoDB" id="866189at2"/>
<dbReference type="Gene3D" id="2.40.360.20">
    <property type="match status" value="1"/>
</dbReference>
<dbReference type="Gene3D" id="2.60.40.3440">
    <property type="match status" value="1"/>
</dbReference>
<keyword evidence="1" id="KW-0732">Signal</keyword>
<feature type="chain" id="PRO_5012470502" description="Secretion system C-terminal sorting domain-containing protein" evidence="1">
    <location>
        <begin position="22"/>
        <end position="462"/>
    </location>
</feature>
<feature type="signal peptide" evidence="1">
    <location>
        <begin position="1"/>
        <end position="21"/>
    </location>
</feature>
<gene>
    <name evidence="2" type="ORF">BSZ37_08350</name>
</gene>
<proteinExistence type="predicted"/>
<accession>A0A271IYW6</accession>
<evidence type="ECO:0000256" key="1">
    <source>
        <dbReference type="SAM" id="SignalP"/>
    </source>
</evidence>
<dbReference type="Pfam" id="PF17963">
    <property type="entry name" value="Big_9"/>
    <property type="match status" value="1"/>
</dbReference>
<dbReference type="Proteomes" id="UP000216339">
    <property type="component" value="Unassembled WGS sequence"/>
</dbReference>
<dbReference type="AlphaFoldDB" id="A0A271IYW6"/>
<dbReference type="NCBIfam" id="TIGR04183">
    <property type="entry name" value="Por_Secre_tail"/>
    <property type="match status" value="1"/>
</dbReference>
<keyword evidence="3" id="KW-1185">Reference proteome</keyword>
<evidence type="ECO:0000313" key="3">
    <source>
        <dbReference type="Proteomes" id="UP000216339"/>
    </source>
</evidence>
<evidence type="ECO:0008006" key="4">
    <source>
        <dbReference type="Google" id="ProtNLM"/>
    </source>
</evidence>
<sequence length="462" mass="47684">MTRCFALAALAAVLLAAPAHAQLTFTFDDLYGITASGETVTTRSFGTDTNDDVPADDRAEIDALIALRGANQTWDFTTIAYPNEDVVSQTFYSGGDVTGLPGASNFPAATWAALNDTTAVEGEDTAGYVYADVTGDQFVTQGIYVPAQSGDPEIVITYEPDGLQQLTFPLTFGTVTEDQTTQTFQGFTIVTDYRSEVVGYGTLITPAGSFPTLMIEYQVTVTVAGFGTTTTTYAWATASGNGAAANNFQVPTGGRVYYASYFTRGDGTSNSAPQVSGTVEADAVAGMTTTIDVLANVTDADGDDLTITAVSDPAHGDAEVGDDGSGRRLAPVVLYTADDGYVGEDSFTFTVSDGTAEATGSVTVTVTDGTSVEGGPEALVLAVAPNPSSGAARVLLSSPRADVATVTVWDAVGREVARLHDGPLSAGAHSFRLDGGALAPGVYLARVALGETVTTARLTITR</sequence>
<protein>
    <recommendedName>
        <fullName evidence="4">Secretion system C-terminal sorting domain-containing protein</fullName>
    </recommendedName>
</protein>